<protein>
    <recommendedName>
        <fullName evidence="3">T-complex protein 1 subunit beta</fullName>
    </recommendedName>
</protein>
<evidence type="ECO:0008006" key="3">
    <source>
        <dbReference type="Google" id="ProtNLM"/>
    </source>
</evidence>
<organism evidence="1 2">
    <name type="scientific">Centaurea solstitialis</name>
    <name type="common">yellow star-thistle</name>
    <dbReference type="NCBI Taxonomy" id="347529"/>
    <lineage>
        <taxon>Eukaryota</taxon>
        <taxon>Viridiplantae</taxon>
        <taxon>Streptophyta</taxon>
        <taxon>Embryophyta</taxon>
        <taxon>Tracheophyta</taxon>
        <taxon>Spermatophyta</taxon>
        <taxon>Magnoliopsida</taxon>
        <taxon>eudicotyledons</taxon>
        <taxon>Gunneridae</taxon>
        <taxon>Pentapetalae</taxon>
        <taxon>asterids</taxon>
        <taxon>campanulids</taxon>
        <taxon>Asterales</taxon>
        <taxon>Asteraceae</taxon>
        <taxon>Carduoideae</taxon>
        <taxon>Cardueae</taxon>
        <taxon>Centaureinae</taxon>
        <taxon>Centaurea</taxon>
    </lineage>
</organism>
<dbReference type="InterPro" id="IPR002423">
    <property type="entry name" value="Cpn60/GroEL/TCP-1"/>
</dbReference>
<dbReference type="Proteomes" id="UP001172457">
    <property type="component" value="Chromosome 7"/>
</dbReference>
<dbReference type="Pfam" id="PF00118">
    <property type="entry name" value="Cpn60_TCP1"/>
    <property type="match status" value="1"/>
</dbReference>
<proteinExistence type="predicted"/>
<dbReference type="Gene3D" id="1.10.560.10">
    <property type="entry name" value="GroEL-like equatorial domain"/>
    <property type="match status" value="1"/>
</dbReference>
<comment type="caution">
    <text evidence="1">The sequence shown here is derived from an EMBL/GenBank/DDBJ whole genome shotgun (WGS) entry which is preliminary data.</text>
</comment>
<dbReference type="SUPFAM" id="SSF48592">
    <property type="entry name" value="GroEL equatorial domain-like"/>
    <property type="match status" value="1"/>
</dbReference>
<dbReference type="EMBL" id="JARYMX010000007">
    <property type="protein sequence ID" value="KAJ9541252.1"/>
    <property type="molecule type" value="Genomic_DNA"/>
</dbReference>
<dbReference type="InterPro" id="IPR027413">
    <property type="entry name" value="GROEL-like_equatorial_sf"/>
</dbReference>
<dbReference type="AlphaFoldDB" id="A0AA38VX07"/>
<gene>
    <name evidence="1" type="ORF">OSB04_027758</name>
</gene>
<name>A0AA38VX07_9ASTR</name>
<keyword evidence="2" id="KW-1185">Reference proteome</keyword>
<dbReference type="GO" id="GO:0005524">
    <property type="term" value="F:ATP binding"/>
    <property type="evidence" value="ECO:0007669"/>
    <property type="project" value="InterPro"/>
</dbReference>
<evidence type="ECO:0000313" key="2">
    <source>
        <dbReference type="Proteomes" id="UP001172457"/>
    </source>
</evidence>
<accession>A0AA38VX07</accession>
<sequence length="218" mass="24286">MVIAKAHALLAIPTTIADNAGLDSAEIIAQLCAKHHKEESHAGIDVFIGSVSRNKQFLGKLREKFKKPTVVLEFLRHLHTLALYNFTVAPIEVVSTITVIVIWHINVLPSSILLPGPGLLHSLLIGFELEPHKFTYKHITSSLLCPMWDIAQHAKHDLPFKISSNMAQGERHSIAAMERFCKRNLHCYHYFHLNCAWHSAANFLGLSGASLSSFPSNK</sequence>
<evidence type="ECO:0000313" key="1">
    <source>
        <dbReference type="EMBL" id="KAJ9541252.1"/>
    </source>
</evidence>
<reference evidence="1" key="1">
    <citation type="submission" date="2023-03" db="EMBL/GenBank/DDBJ databases">
        <title>Chromosome-scale reference genome and RAD-based genetic map of yellow starthistle (Centaurea solstitialis) reveal putative structural variation and QTLs associated with invader traits.</title>
        <authorList>
            <person name="Reatini B."/>
            <person name="Cang F.A."/>
            <person name="Jiang Q."/>
            <person name="Mckibben M.T.W."/>
            <person name="Barker M.S."/>
            <person name="Rieseberg L.H."/>
            <person name="Dlugosch K.M."/>
        </authorList>
    </citation>
    <scope>NUCLEOTIDE SEQUENCE</scope>
    <source>
        <strain evidence="1">CAN-66</strain>
        <tissue evidence="1">Leaf</tissue>
    </source>
</reference>